<protein>
    <submittedName>
        <fullName evidence="1">Uncharacterized protein</fullName>
    </submittedName>
</protein>
<name>A0A0F9P0H8_9ZZZZ</name>
<accession>A0A0F9P0H8</accession>
<organism evidence="1">
    <name type="scientific">marine sediment metagenome</name>
    <dbReference type="NCBI Taxonomy" id="412755"/>
    <lineage>
        <taxon>unclassified sequences</taxon>
        <taxon>metagenomes</taxon>
        <taxon>ecological metagenomes</taxon>
    </lineage>
</organism>
<reference evidence="1" key="1">
    <citation type="journal article" date="2015" name="Nature">
        <title>Complex archaea that bridge the gap between prokaryotes and eukaryotes.</title>
        <authorList>
            <person name="Spang A."/>
            <person name="Saw J.H."/>
            <person name="Jorgensen S.L."/>
            <person name="Zaremba-Niedzwiedzka K."/>
            <person name="Martijn J."/>
            <person name="Lind A.E."/>
            <person name="van Eijk R."/>
            <person name="Schleper C."/>
            <person name="Guy L."/>
            <person name="Ettema T.J."/>
        </authorList>
    </citation>
    <scope>NUCLEOTIDE SEQUENCE</scope>
</reference>
<sequence>MGRRAGPGGTLRKTWGTEEELQELKKLLRKYFRTMDDFNRIDEVGGIQKELRRKCK</sequence>
<evidence type="ECO:0000313" key="1">
    <source>
        <dbReference type="EMBL" id="KKM94595.1"/>
    </source>
</evidence>
<comment type="caution">
    <text evidence="1">The sequence shown here is derived from an EMBL/GenBank/DDBJ whole genome shotgun (WGS) entry which is preliminary data.</text>
</comment>
<dbReference type="AlphaFoldDB" id="A0A0F9P0H8"/>
<proteinExistence type="predicted"/>
<gene>
    <name evidence="1" type="ORF">LCGC14_1196730</name>
</gene>
<dbReference type="EMBL" id="LAZR01006117">
    <property type="protein sequence ID" value="KKM94595.1"/>
    <property type="molecule type" value="Genomic_DNA"/>
</dbReference>